<evidence type="ECO:0000259" key="1">
    <source>
        <dbReference type="Pfam" id="PF02581"/>
    </source>
</evidence>
<comment type="caution">
    <text evidence="2">The sequence shown here is derived from an EMBL/GenBank/DDBJ whole genome shotgun (WGS) entry which is preliminary data.</text>
</comment>
<dbReference type="AlphaFoldDB" id="A0A4U8SFI3"/>
<dbReference type="Pfam" id="PF02581">
    <property type="entry name" value="TMP-TENI"/>
    <property type="match status" value="1"/>
</dbReference>
<dbReference type="OrthoDB" id="5329602at2"/>
<proteinExistence type="predicted"/>
<dbReference type="InterPro" id="IPR036206">
    <property type="entry name" value="ThiamineP_synth_sf"/>
</dbReference>
<protein>
    <recommendedName>
        <fullName evidence="1">Thiamine phosphate synthase/TenI domain-containing protein</fullName>
    </recommendedName>
</protein>
<reference evidence="2 3" key="1">
    <citation type="journal article" date="2014" name="Genome Announc.">
        <title>Draft genome sequences of eight enterohepatic helicobacter species isolated from both laboratory and wild rodents.</title>
        <authorList>
            <person name="Sheh A."/>
            <person name="Shen Z."/>
            <person name="Fox J.G."/>
        </authorList>
    </citation>
    <scope>NUCLEOTIDE SEQUENCE [LARGE SCALE GENOMIC DNA]</scope>
    <source>
        <strain evidence="2 3">ATCC 700114</strain>
    </source>
</reference>
<feature type="domain" description="Thiamine phosphate synthase/TenI" evidence="1">
    <location>
        <begin position="193"/>
        <end position="271"/>
    </location>
</feature>
<sequence length="276" mass="31348">MQTYLILSPAYYECMDETATKQISTKLQHAYMMLESKNMTLNFVAFRYDNHDSLSSDQYRMLLEIFAFCKSHNITLLLNLSMYKIETLVLLWLHGFALGIHFKESDLPLLHDNICLALQQSYFALCSLQSDITLQDKLKIIHDSFLHSCKSGTKAIELLSNTEMLSRLIAPLHHTLTNYQKIESRLDRKPCPIFVSTHNTKDLSNALSLGVNYATISPIFYDKGNKALGLSYLQALPIELKRNAFALGGINNDSRLEEIKSCGLAGFASISYFLQQ</sequence>
<dbReference type="InterPro" id="IPR022998">
    <property type="entry name" value="ThiamineP_synth_TenI"/>
</dbReference>
<dbReference type="RefSeq" id="WP_034347094.1">
    <property type="nucleotide sequence ID" value="NZ_JRPL02000001.1"/>
</dbReference>
<accession>A0A4U8SFI3</accession>
<gene>
    <name evidence="2" type="ORF">LS81_000295</name>
</gene>
<dbReference type="InterPro" id="IPR013785">
    <property type="entry name" value="Aldolase_TIM"/>
</dbReference>
<dbReference type="Gene3D" id="3.20.20.70">
    <property type="entry name" value="Aldolase class I"/>
    <property type="match status" value="1"/>
</dbReference>
<dbReference type="EMBL" id="JRPL02000001">
    <property type="protein sequence ID" value="TLD84969.1"/>
    <property type="molecule type" value="Genomic_DNA"/>
</dbReference>
<name>A0A4U8SFI3_9HELI</name>
<evidence type="ECO:0000313" key="2">
    <source>
        <dbReference type="EMBL" id="TLD84969.1"/>
    </source>
</evidence>
<organism evidence="2 3">
    <name type="scientific">Helicobacter trogontum</name>
    <dbReference type="NCBI Taxonomy" id="50960"/>
    <lineage>
        <taxon>Bacteria</taxon>
        <taxon>Pseudomonadati</taxon>
        <taxon>Campylobacterota</taxon>
        <taxon>Epsilonproteobacteria</taxon>
        <taxon>Campylobacterales</taxon>
        <taxon>Helicobacteraceae</taxon>
        <taxon>Helicobacter</taxon>
    </lineage>
</organism>
<dbReference type="SUPFAM" id="SSF51391">
    <property type="entry name" value="Thiamin phosphate synthase"/>
    <property type="match status" value="1"/>
</dbReference>
<dbReference type="Proteomes" id="UP000029878">
    <property type="component" value="Unassembled WGS sequence"/>
</dbReference>
<dbReference type="GO" id="GO:0009228">
    <property type="term" value="P:thiamine biosynthetic process"/>
    <property type="evidence" value="ECO:0007669"/>
    <property type="project" value="UniProtKB-KW"/>
</dbReference>
<evidence type="ECO:0000313" key="3">
    <source>
        <dbReference type="Proteomes" id="UP000029878"/>
    </source>
</evidence>